<dbReference type="SMART" id="SM00382">
    <property type="entry name" value="AAA"/>
    <property type="match status" value="1"/>
</dbReference>
<dbReference type="PANTHER" id="PTHR45772:SF3">
    <property type="entry name" value="ABC TRANSPORTER ATP-BINDING PROTEIN"/>
    <property type="match status" value="1"/>
</dbReference>
<dbReference type="PROSITE" id="PS50893">
    <property type="entry name" value="ABC_TRANSPORTER_2"/>
    <property type="match status" value="1"/>
</dbReference>
<dbReference type="RefSeq" id="WP_103871314.1">
    <property type="nucleotide sequence ID" value="NZ_FNUY01000002.1"/>
</dbReference>
<dbReference type="GO" id="GO:0016887">
    <property type="term" value="F:ATP hydrolysis activity"/>
    <property type="evidence" value="ECO:0007669"/>
    <property type="project" value="InterPro"/>
</dbReference>
<evidence type="ECO:0000256" key="3">
    <source>
        <dbReference type="ARBA" id="ARBA00022741"/>
    </source>
</evidence>
<comment type="similarity">
    <text evidence="1">Belongs to the ABC transporter superfamily.</text>
</comment>
<sequence length="236" mass="25279">MSASIAIQGLGVERRYGGFRALKGVDIAVKRGEIRGLIGPNGAGKSTLIDVLSGRVRGQPGKVLLDGKDISALKPQERRRLGLARSFQRTNIFPALSVEQQLRIASWAVTDAGIEEVMAELNLTALARTPAAEISYGDQRRLDLALALVGRPSVLLLDEPAAGLTVEESHGLATILRDLANRWNVTVLLVEHDMQVVFSICDGITVLHLGQTLAEGGVAEIRADKRVVTAYLGTEA</sequence>
<evidence type="ECO:0000256" key="1">
    <source>
        <dbReference type="ARBA" id="ARBA00005417"/>
    </source>
</evidence>
<dbReference type="Pfam" id="PF12399">
    <property type="entry name" value="BCA_ABC_TP_C"/>
    <property type="match status" value="1"/>
</dbReference>
<dbReference type="EMBL" id="FNUY01000002">
    <property type="protein sequence ID" value="SEF78513.1"/>
    <property type="molecule type" value="Genomic_DNA"/>
</dbReference>
<dbReference type="InterPro" id="IPR027417">
    <property type="entry name" value="P-loop_NTPase"/>
</dbReference>
<evidence type="ECO:0000256" key="4">
    <source>
        <dbReference type="ARBA" id="ARBA00022840"/>
    </source>
</evidence>
<evidence type="ECO:0000256" key="2">
    <source>
        <dbReference type="ARBA" id="ARBA00022448"/>
    </source>
</evidence>
<evidence type="ECO:0000313" key="7">
    <source>
        <dbReference type="Proteomes" id="UP000236743"/>
    </source>
</evidence>
<dbReference type="InterPro" id="IPR032823">
    <property type="entry name" value="BCA_ABC_TP_C"/>
</dbReference>
<accession>A0A1H5UTX3</accession>
<dbReference type="CDD" id="cd03219">
    <property type="entry name" value="ABC_Mj1267_LivG_branched"/>
    <property type="match status" value="1"/>
</dbReference>
<dbReference type="GO" id="GO:0005886">
    <property type="term" value="C:plasma membrane"/>
    <property type="evidence" value="ECO:0007669"/>
    <property type="project" value="TreeGrafter"/>
</dbReference>
<dbReference type="SUPFAM" id="SSF52540">
    <property type="entry name" value="P-loop containing nucleoside triphosphate hydrolases"/>
    <property type="match status" value="1"/>
</dbReference>
<dbReference type="Pfam" id="PF00005">
    <property type="entry name" value="ABC_tran"/>
    <property type="match status" value="1"/>
</dbReference>
<protein>
    <submittedName>
        <fullName evidence="6">Amino acid/amide ABC transporter ATP-binding protein 1, HAAT family</fullName>
    </submittedName>
</protein>
<dbReference type="Gene3D" id="3.40.50.300">
    <property type="entry name" value="P-loop containing nucleotide triphosphate hydrolases"/>
    <property type="match status" value="1"/>
</dbReference>
<dbReference type="InterPro" id="IPR017871">
    <property type="entry name" value="ABC_transporter-like_CS"/>
</dbReference>
<dbReference type="InterPro" id="IPR003439">
    <property type="entry name" value="ABC_transporter-like_ATP-bd"/>
</dbReference>
<dbReference type="Proteomes" id="UP000236743">
    <property type="component" value="Unassembled WGS sequence"/>
</dbReference>
<dbReference type="OrthoDB" id="9779872at2"/>
<dbReference type="AlphaFoldDB" id="A0A1H5UTX3"/>
<evidence type="ECO:0000259" key="5">
    <source>
        <dbReference type="PROSITE" id="PS50893"/>
    </source>
</evidence>
<dbReference type="InterPro" id="IPR051120">
    <property type="entry name" value="ABC_AA/LPS_Transport"/>
</dbReference>
<feature type="domain" description="ABC transporter" evidence="5">
    <location>
        <begin position="7"/>
        <end position="234"/>
    </location>
</feature>
<keyword evidence="7" id="KW-1185">Reference proteome</keyword>
<keyword evidence="3" id="KW-0547">Nucleotide-binding</keyword>
<reference evidence="6 7" key="1">
    <citation type="submission" date="2016-10" db="EMBL/GenBank/DDBJ databases">
        <authorList>
            <person name="de Groot N.N."/>
        </authorList>
    </citation>
    <scope>NUCLEOTIDE SEQUENCE [LARGE SCALE GENOMIC DNA]</scope>
    <source>
        <strain evidence="6 7">DSM 26656</strain>
    </source>
</reference>
<name>A0A1H5UTX3_9HYPH</name>
<dbReference type="PANTHER" id="PTHR45772">
    <property type="entry name" value="CONSERVED COMPONENT OF ABC TRANSPORTER FOR NATURAL AMINO ACIDS-RELATED"/>
    <property type="match status" value="1"/>
</dbReference>
<proteinExistence type="inferred from homology"/>
<dbReference type="PROSITE" id="PS00211">
    <property type="entry name" value="ABC_TRANSPORTER_1"/>
    <property type="match status" value="1"/>
</dbReference>
<gene>
    <name evidence="6" type="ORF">SAMN04488115_10216</name>
</gene>
<organism evidence="6 7">
    <name type="scientific">Bosea lathyri</name>
    <dbReference type="NCBI Taxonomy" id="1036778"/>
    <lineage>
        <taxon>Bacteria</taxon>
        <taxon>Pseudomonadati</taxon>
        <taxon>Pseudomonadota</taxon>
        <taxon>Alphaproteobacteria</taxon>
        <taxon>Hyphomicrobiales</taxon>
        <taxon>Boseaceae</taxon>
        <taxon>Bosea</taxon>
    </lineage>
</organism>
<dbReference type="GO" id="GO:0005524">
    <property type="term" value="F:ATP binding"/>
    <property type="evidence" value="ECO:0007669"/>
    <property type="project" value="UniProtKB-KW"/>
</dbReference>
<keyword evidence="4 6" id="KW-0067">ATP-binding</keyword>
<dbReference type="InterPro" id="IPR003593">
    <property type="entry name" value="AAA+_ATPase"/>
</dbReference>
<evidence type="ECO:0000313" key="6">
    <source>
        <dbReference type="EMBL" id="SEF78513.1"/>
    </source>
</evidence>
<keyword evidence="2" id="KW-0813">Transport</keyword>